<feature type="region of interest" description="Disordered" evidence="11">
    <location>
        <begin position="79"/>
        <end position="142"/>
    </location>
</feature>
<organism evidence="12 13">
    <name type="scientific">Pogona vitticeps</name>
    <name type="common">central bearded dragon</name>
    <dbReference type="NCBI Taxonomy" id="103695"/>
    <lineage>
        <taxon>Eukaryota</taxon>
        <taxon>Metazoa</taxon>
        <taxon>Chordata</taxon>
        <taxon>Craniata</taxon>
        <taxon>Vertebrata</taxon>
        <taxon>Euteleostomi</taxon>
        <taxon>Lepidosauria</taxon>
        <taxon>Squamata</taxon>
        <taxon>Bifurcata</taxon>
        <taxon>Unidentata</taxon>
        <taxon>Episquamata</taxon>
        <taxon>Toxicofera</taxon>
        <taxon>Iguania</taxon>
        <taxon>Acrodonta</taxon>
        <taxon>Agamidae</taxon>
        <taxon>Amphibolurinae</taxon>
        <taxon>Pogona</taxon>
    </lineage>
</organism>
<dbReference type="GO" id="GO:0005615">
    <property type="term" value="C:extracellular space"/>
    <property type="evidence" value="ECO:0007669"/>
    <property type="project" value="TreeGrafter"/>
</dbReference>
<gene>
    <name evidence="13" type="primary">NPPA</name>
</gene>
<dbReference type="GO" id="GO:0003085">
    <property type="term" value="P:negative regulation of systemic arterial blood pressure"/>
    <property type="evidence" value="ECO:0007669"/>
    <property type="project" value="TreeGrafter"/>
</dbReference>
<evidence type="ECO:0000256" key="7">
    <source>
        <dbReference type="ARBA" id="ARBA00022858"/>
    </source>
</evidence>
<dbReference type="PROSITE" id="PS00263">
    <property type="entry name" value="NATRIURETIC_PEPTIDE"/>
    <property type="match status" value="1"/>
</dbReference>
<evidence type="ECO:0000313" key="12">
    <source>
        <dbReference type="Proteomes" id="UP001652642"/>
    </source>
</evidence>
<evidence type="ECO:0000256" key="10">
    <source>
        <dbReference type="RuleBase" id="RU003686"/>
    </source>
</evidence>
<evidence type="ECO:0000256" key="1">
    <source>
        <dbReference type="ARBA" id="ARBA00004613"/>
    </source>
</evidence>
<sequence length="173" mass="19075">MSIKMGTVRIEPSQLKRREAEERKVCREPTMRSVLLLLLPIVFLGGHLPGRSNGHPVYGSELAGFKALLERLEDKLEPRAGEAGLERDFNEANDEAAGEDPQTFAAWDDEYPRPPSQGGFGRSDGWSSERVPPATRSRLGALLTAPRRVSNCFGQRIDRIGSSSGLGCKRSRN</sequence>
<proteinExistence type="inferred from homology"/>
<dbReference type="Pfam" id="PF00212">
    <property type="entry name" value="ANP"/>
    <property type="match status" value="1"/>
</dbReference>
<dbReference type="InParanoid" id="A0A6J0SMU4"/>
<reference evidence="13" key="1">
    <citation type="submission" date="2025-08" db="UniProtKB">
        <authorList>
            <consortium name="RefSeq"/>
        </authorList>
    </citation>
    <scope>IDENTIFICATION</scope>
</reference>
<dbReference type="OrthoDB" id="8865096at2759"/>
<dbReference type="GO" id="GO:0019934">
    <property type="term" value="P:cGMP-mediated signaling"/>
    <property type="evidence" value="ECO:0007669"/>
    <property type="project" value="TreeGrafter"/>
</dbReference>
<evidence type="ECO:0000256" key="8">
    <source>
        <dbReference type="ARBA" id="ARBA00022924"/>
    </source>
</evidence>
<keyword evidence="12" id="KW-1185">Reference proteome</keyword>
<keyword evidence="5" id="KW-0800">Toxin</keyword>
<dbReference type="Proteomes" id="UP001652642">
    <property type="component" value="Chromosome 7"/>
</dbReference>
<dbReference type="GeneID" id="110073141"/>
<evidence type="ECO:0000256" key="4">
    <source>
        <dbReference type="ARBA" id="ARBA00022525"/>
    </source>
</evidence>
<dbReference type="InterPro" id="IPR000663">
    <property type="entry name" value="Natr_peptide"/>
</dbReference>
<keyword evidence="9" id="KW-1015">Disulfide bond</keyword>
<evidence type="ECO:0000256" key="9">
    <source>
        <dbReference type="ARBA" id="ARBA00023157"/>
    </source>
</evidence>
<dbReference type="GO" id="GO:0005737">
    <property type="term" value="C:cytoplasm"/>
    <property type="evidence" value="ECO:0007669"/>
    <property type="project" value="TreeGrafter"/>
</dbReference>
<evidence type="ECO:0000256" key="3">
    <source>
        <dbReference type="ARBA" id="ARBA00020078"/>
    </source>
</evidence>
<dbReference type="AlphaFoldDB" id="A0A6J0SMU4"/>
<dbReference type="InterPro" id="IPR002407">
    <property type="entry name" value="Natriuretic_peptide_atrial"/>
</dbReference>
<evidence type="ECO:0000256" key="11">
    <source>
        <dbReference type="SAM" id="MobiDB-lite"/>
    </source>
</evidence>
<dbReference type="GO" id="GO:0007168">
    <property type="term" value="P:receptor guanylyl cyclase signaling pathway"/>
    <property type="evidence" value="ECO:0007669"/>
    <property type="project" value="TreeGrafter"/>
</dbReference>
<dbReference type="GO" id="GO:0005179">
    <property type="term" value="F:hormone activity"/>
    <property type="evidence" value="ECO:0007669"/>
    <property type="project" value="UniProtKB-KW"/>
</dbReference>
<dbReference type="KEGG" id="pvt:110073141"/>
<protein>
    <recommendedName>
        <fullName evidence="3">Natriuretic peptides A</fullName>
    </recommendedName>
</protein>
<dbReference type="GO" id="GO:0097746">
    <property type="term" value="P:blood vessel diameter maintenance"/>
    <property type="evidence" value="ECO:0007669"/>
    <property type="project" value="UniProtKB-KW"/>
</dbReference>
<dbReference type="GO" id="GO:0090729">
    <property type="term" value="F:toxin activity"/>
    <property type="evidence" value="ECO:0007669"/>
    <property type="project" value="UniProtKB-KW"/>
</dbReference>
<dbReference type="PANTHER" id="PTHR14066">
    <property type="entry name" value="ATRIAL NATRIURETIC FACTOR PRECURSOR"/>
    <property type="match status" value="1"/>
</dbReference>
<keyword evidence="8" id="KW-0382">Hypotensive agent</keyword>
<accession>A0A6J0SMU4</accession>
<dbReference type="PANTHER" id="PTHR14066:SF2">
    <property type="entry name" value="NATRIURETIC PEPTIDES A"/>
    <property type="match status" value="1"/>
</dbReference>
<dbReference type="CTD" id="4878"/>
<keyword evidence="4" id="KW-0964">Secreted</keyword>
<dbReference type="PRINTS" id="PR00711">
    <property type="entry name" value="ANATPEPTIDE"/>
</dbReference>
<keyword evidence="7 10" id="KW-0838">Vasoactive</keyword>
<dbReference type="RefSeq" id="XP_020637671.2">
    <property type="nucleotide sequence ID" value="XM_020782012.2"/>
</dbReference>
<dbReference type="GO" id="GO:0007218">
    <property type="term" value="P:neuropeptide signaling pathway"/>
    <property type="evidence" value="ECO:0007669"/>
    <property type="project" value="TreeGrafter"/>
</dbReference>
<comment type="similarity">
    <text evidence="2 10">Belongs to the natriuretic peptide family.</text>
</comment>
<evidence type="ECO:0000256" key="6">
    <source>
        <dbReference type="ARBA" id="ARBA00022702"/>
    </source>
</evidence>
<dbReference type="GO" id="GO:0051427">
    <property type="term" value="F:hormone receptor binding"/>
    <property type="evidence" value="ECO:0007669"/>
    <property type="project" value="TreeGrafter"/>
</dbReference>
<dbReference type="GO" id="GO:0006182">
    <property type="term" value="P:cGMP biosynthetic process"/>
    <property type="evidence" value="ECO:0007669"/>
    <property type="project" value="TreeGrafter"/>
</dbReference>
<dbReference type="InterPro" id="IPR030480">
    <property type="entry name" value="Natr_peptide_CS"/>
</dbReference>
<name>A0A6J0SMU4_9SAUR</name>
<dbReference type="SMART" id="SM00183">
    <property type="entry name" value="NAT_PEP"/>
    <property type="match status" value="1"/>
</dbReference>
<dbReference type="InterPro" id="IPR050787">
    <property type="entry name" value="Natriuretic_peptide"/>
</dbReference>
<evidence type="ECO:0000256" key="5">
    <source>
        <dbReference type="ARBA" id="ARBA00022656"/>
    </source>
</evidence>
<keyword evidence="6" id="KW-0372">Hormone</keyword>
<comment type="subcellular location">
    <subcellularLocation>
        <location evidence="1 10">Secreted</location>
    </subcellularLocation>
</comment>
<evidence type="ECO:0000256" key="2">
    <source>
        <dbReference type="ARBA" id="ARBA00009041"/>
    </source>
</evidence>
<evidence type="ECO:0000313" key="13">
    <source>
        <dbReference type="RefSeq" id="XP_020637671.2"/>
    </source>
</evidence>
<feature type="compositionally biased region" description="Basic and acidic residues" evidence="11">
    <location>
        <begin position="79"/>
        <end position="90"/>
    </location>
</feature>